<comment type="caution">
    <text evidence="1">The sequence shown here is derived from an EMBL/GenBank/DDBJ whole genome shotgun (WGS) entry which is preliminary data.</text>
</comment>
<name>A0A5C8HRT1_9MICO</name>
<proteinExistence type="predicted"/>
<dbReference type="EMBL" id="VRSW01000001">
    <property type="protein sequence ID" value="TXK06695.1"/>
    <property type="molecule type" value="Genomic_DNA"/>
</dbReference>
<dbReference type="AlphaFoldDB" id="A0A5C8HRT1"/>
<evidence type="ECO:0000313" key="2">
    <source>
        <dbReference type="Proteomes" id="UP000321196"/>
    </source>
</evidence>
<protein>
    <recommendedName>
        <fullName evidence="3">Metallopeptidase family protein</fullName>
    </recommendedName>
</protein>
<accession>A0A5C8HRT1</accession>
<dbReference type="Proteomes" id="UP000321196">
    <property type="component" value="Unassembled WGS sequence"/>
</dbReference>
<evidence type="ECO:0008006" key="3">
    <source>
        <dbReference type="Google" id="ProtNLM"/>
    </source>
</evidence>
<evidence type="ECO:0000313" key="1">
    <source>
        <dbReference type="EMBL" id="TXK06695.1"/>
    </source>
</evidence>
<gene>
    <name evidence="1" type="ORF">FVP60_03720</name>
</gene>
<sequence>MTRPPLPQLESRIDRFDVIVATTSEYLRSAHEALRDVRFEIGTIPFHANREMPRWSVSQNEKRIIVFRVPLERLDKWHRDDEWHGRMIVETAVIYAAAEYLGKEPWELAPDRRR</sequence>
<reference evidence="1 2" key="1">
    <citation type="submission" date="2019-08" db="EMBL/GenBank/DDBJ databases">
        <authorList>
            <person name="Dong K."/>
        </authorList>
    </citation>
    <scope>NUCLEOTIDE SEQUENCE [LARGE SCALE GENOMIC DNA]</scope>
    <source>
        <strain evidence="1 2">M4-8</strain>
    </source>
</reference>
<dbReference type="OrthoDB" id="4989780at2"/>
<organism evidence="1 2">
    <name type="scientific">Microbacterium mitrae</name>
    <dbReference type="NCBI Taxonomy" id="664640"/>
    <lineage>
        <taxon>Bacteria</taxon>
        <taxon>Bacillati</taxon>
        <taxon>Actinomycetota</taxon>
        <taxon>Actinomycetes</taxon>
        <taxon>Micrococcales</taxon>
        <taxon>Microbacteriaceae</taxon>
        <taxon>Microbacterium</taxon>
    </lineage>
</organism>
<keyword evidence="2" id="KW-1185">Reference proteome</keyword>